<keyword evidence="3" id="KW-1185">Reference proteome</keyword>
<reference evidence="2" key="1">
    <citation type="submission" date="2020-08" db="EMBL/GenBank/DDBJ databases">
        <title>Multicomponent nature underlies the extraordinary mechanical properties of spider dragline silk.</title>
        <authorList>
            <person name="Kono N."/>
            <person name="Nakamura H."/>
            <person name="Mori M."/>
            <person name="Yoshida Y."/>
            <person name="Ohtoshi R."/>
            <person name="Malay A.D."/>
            <person name="Moran D.A.P."/>
            <person name="Tomita M."/>
            <person name="Numata K."/>
            <person name="Arakawa K."/>
        </authorList>
    </citation>
    <scope>NUCLEOTIDE SEQUENCE</scope>
</reference>
<dbReference type="Proteomes" id="UP000887013">
    <property type="component" value="Unassembled WGS sequence"/>
</dbReference>
<evidence type="ECO:0000256" key="1">
    <source>
        <dbReference type="SAM" id="MobiDB-lite"/>
    </source>
</evidence>
<evidence type="ECO:0000313" key="3">
    <source>
        <dbReference type="Proteomes" id="UP000887013"/>
    </source>
</evidence>
<sequence length="114" mass="12483">MKKSTPSYHQKKMFPVQQPPQDKKPHFQRSDKVKKEEPSEVVCYGYGTPGVIKLKCPSCKGKDKRYHGTFSSVILQSASCPLKQLVTLEVTINGVMGTACADTAATHSIAGETL</sequence>
<name>A0A8X6P9G6_NEPPI</name>
<feature type="region of interest" description="Disordered" evidence="1">
    <location>
        <begin position="1"/>
        <end position="35"/>
    </location>
</feature>
<dbReference type="EMBL" id="BMAW01067234">
    <property type="protein sequence ID" value="GFT58760.1"/>
    <property type="molecule type" value="Genomic_DNA"/>
</dbReference>
<gene>
    <name evidence="2" type="ORF">NPIL_38831</name>
</gene>
<proteinExistence type="predicted"/>
<evidence type="ECO:0000313" key="2">
    <source>
        <dbReference type="EMBL" id="GFT58760.1"/>
    </source>
</evidence>
<protein>
    <submittedName>
        <fullName evidence="2">Uncharacterized protein</fullName>
    </submittedName>
</protein>
<organism evidence="2 3">
    <name type="scientific">Nephila pilipes</name>
    <name type="common">Giant wood spider</name>
    <name type="synonym">Nephila maculata</name>
    <dbReference type="NCBI Taxonomy" id="299642"/>
    <lineage>
        <taxon>Eukaryota</taxon>
        <taxon>Metazoa</taxon>
        <taxon>Ecdysozoa</taxon>
        <taxon>Arthropoda</taxon>
        <taxon>Chelicerata</taxon>
        <taxon>Arachnida</taxon>
        <taxon>Araneae</taxon>
        <taxon>Araneomorphae</taxon>
        <taxon>Entelegynae</taxon>
        <taxon>Araneoidea</taxon>
        <taxon>Nephilidae</taxon>
        <taxon>Nephila</taxon>
    </lineage>
</organism>
<comment type="caution">
    <text evidence="2">The sequence shown here is derived from an EMBL/GenBank/DDBJ whole genome shotgun (WGS) entry which is preliminary data.</text>
</comment>
<feature type="compositionally biased region" description="Basic and acidic residues" evidence="1">
    <location>
        <begin position="21"/>
        <end position="35"/>
    </location>
</feature>
<dbReference type="AlphaFoldDB" id="A0A8X6P9G6"/>
<accession>A0A8X6P9G6</accession>